<dbReference type="GO" id="GO:0003677">
    <property type="term" value="F:DNA binding"/>
    <property type="evidence" value="ECO:0007669"/>
    <property type="project" value="UniProtKB-UniRule"/>
</dbReference>
<feature type="domain" description="AAA+ ATPase" evidence="5">
    <location>
        <begin position="332"/>
        <end position="480"/>
    </location>
</feature>
<evidence type="ECO:0000259" key="5">
    <source>
        <dbReference type="SMART" id="SM00382"/>
    </source>
</evidence>
<dbReference type="Gene3D" id="2.30.30.940">
    <property type="match status" value="1"/>
</dbReference>
<dbReference type="Pfam" id="PF13538">
    <property type="entry name" value="UvrD_C_2"/>
    <property type="match status" value="1"/>
</dbReference>
<evidence type="ECO:0000313" key="6">
    <source>
        <dbReference type="EMBL" id="ABG84528.1"/>
    </source>
</evidence>
<dbReference type="Gene3D" id="1.10.150.20">
    <property type="entry name" value="5' to 3' exonuclease, C-terminal subdomain"/>
    <property type="match status" value="1"/>
</dbReference>
<organism evidence="6 7">
    <name type="scientific">Clostridium perfringens (strain ATCC 13124 / DSM 756 / JCM 1290 / NCIMB 6125 / NCTC 8237 / Type A)</name>
    <dbReference type="NCBI Taxonomy" id="195103"/>
    <lineage>
        <taxon>Bacteria</taxon>
        <taxon>Bacillati</taxon>
        <taxon>Bacillota</taxon>
        <taxon>Clostridia</taxon>
        <taxon>Eubacteriales</taxon>
        <taxon>Clostridiaceae</taxon>
        <taxon>Clostridium</taxon>
    </lineage>
</organism>
<comment type="catalytic activity">
    <reaction evidence="3">
        <text>ATP + H2O = ADP + phosphate + H(+)</text>
        <dbReference type="Rhea" id="RHEA:13065"/>
        <dbReference type="ChEBI" id="CHEBI:15377"/>
        <dbReference type="ChEBI" id="CHEBI:15378"/>
        <dbReference type="ChEBI" id="CHEBI:30616"/>
        <dbReference type="ChEBI" id="CHEBI:43474"/>
        <dbReference type="ChEBI" id="CHEBI:456216"/>
        <dbReference type="EC" id="5.6.2.3"/>
    </reaction>
</comment>
<dbReference type="Gene3D" id="3.40.50.300">
    <property type="entry name" value="P-loop containing nucleotide triphosphate hydrolases"/>
    <property type="match status" value="2"/>
</dbReference>
<dbReference type="STRING" id="195103.CPF_2433"/>
<dbReference type="InterPro" id="IPR027785">
    <property type="entry name" value="UvrD-like_helicase_C"/>
</dbReference>
<feature type="domain" description="Helix-hairpin-helix DNA-binding motif class 1" evidence="4">
    <location>
        <begin position="180"/>
        <end position="199"/>
    </location>
</feature>
<dbReference type="RefSeq" id="WP_003457380.1">
    <property type="nucleotide sequence ID" value="NC_008261.1"/>
</dbReference>
<dbReference type="Gene3D" id="1.10.10.2220">
    <property type="match status" value="1"/>
</dbReference>
<dbReference type="eggNOG" id="COG0507">
    <property type="taxonomic scope" value="Bacteria"/>
</dbReference>
<sequence length="744" mass="83583">MEALNGIVESIVFKSSDTGYTVIKFRENNIIHTAVGVLPHVKEGQNLKITGSWVNHSQFGKQFKVEECEEILPTSKDGIEKYLSSGIIQGIGPVTAKKIVNKFGEDTLNILDNNIERLKEIEGIGKKKLETIIESYREQRELKNITIFLQTHGLSVNQCLKIYKKYGASSVDTVKNNPYILCDEISGIGFKTSDKIARSLGIEIDSPFRIQSGIRYVINEFCANGHTFMPKDELIKEASNVLTVSGDIIEENIKNAALDRKIKLEKVNDKEGVFTIPNYYCELGITNRILTLAISNFQDISVDVEHLILQFEKKNNITFAESQKDAIISAFQNGIEIITGGPGTGKTTIIKCIIEIFETCGLKVLLGAPTGRAAKRMSESTGKEATTIHRMLDMGVFEKEESVFVTNAEEHSLEADVVIIDEASMIDITLMNALLKSIKVGTRLIIVGDVDQLPSVGAGNVLNDFIESGFTKVVRLKEIFRQGKESMIVVNAHKINKGEMPKLNEKGTDFFFIRNDIQEGILNTIIDLINTRLPKFNSNWDKLKSIQVLVPMKKGVLGVTNLNERIQNVLNPKAPYKKEKEFRSMVFREGDKVMQIKNNYSLKWTRIAGKGEHEGLGVFNGDMGFIESIDLEGKKLSIIFDDERRVIYDFMYLDELDLAYAITIHKSQGSEFPVVIIPAYMGAPLLMNRNLLYTGITRAKEMVVVVGIPKALKYMVDNTRSMERYSSLNWRIKEVISNEVFEQD</sequence>
<dbReference type="InterPro" id="IPR041451">
    <property type="entry name" value="RecD2_SH13"/>
</dbReference>
<dbReference type="GO" id="GO:0006310">
    <property type="term" value="P:DNA recombination"/>
    <property type="evidence" value="ECO:0007669"/>
    <property type="project" value="InterPro"/>
</dbReference>
<dbReference type="SUPFAM" id="SSF47781">
    <property type="entry name" value="RuvA domain 2-like"/>
    <property type="match status" value="1"/>
</dbReference>
<dbReference type="SUPFAM" id="SSF52540">
    <property type="entry name" value="P-loop containing nucleoside triphosphate hydrolases"/>
    <property type="match status" value="1"/>
</dbReference>
<evidence type="ECO:0000256" key="3">
    <source>
        <dbReference type="HAMAP-Rule" id="MF_01488"/>
    </source>
</evidence>
<keyword evidence="1 3" id="KW-0547">Nucleotide-binding</keyword>
<comment type="similarity">
    <text evidence="3">Belongs to the RecD family. RecD2 subfamily.</text>
</comment>
<dbReference type="Pfam" id="PF18335">
    <property type="entry name" value="SH3_13"/>
    <property type="match status" value="1"/>
</dbReference>
<dbReference type="PaxDb" id="195103-CPF_2433"/>
<reference evidence="6 7" key="1">
    <citation type="journal article" date="2006" name="Genome Res.">
        <title>Skewed genomic variability in strains of the toxigenic bacterial pathogen, Clostridium perfringens.</title>
        <authorList>
            <person name="Myers G.S."/>
            <person name="Rasko D.A."/>
            <person name="Cheung J.K."/>
            <person name="Ravel J."/>
            <person name="Seshadri R."/>
            <person name="Deboy R.T."/>
            <person name="Ren Q."/>
            <person name="Varga J."/>
            <person name="Awad M.M."/>
            <person name="Brinkac L.M."/>
            <person name="Daugherty S.C."/>
            <person name="Haft D.H."/>
            <person name="Dodson R.J."/>
            <person name="Madupu R."/>
            <person name="Nelson W.C."/>
            <person name="Rosovitz M.J."/>
            <person name="Sullivan S.A."/>
            <person name="Khouri H."/>
            <person name="Dimitrov G.I."/>
            <person name="Watkins K.L."/>
            <person name="Mulligan S."/>
            <person name="Benton J."/>
            <person name="Radune D."/>
            <person name="Fisher D.J."/>
            <person name="Atkins H.S."/>
            <person name="Hiscox T."/>
            <person name="Jost B.H."/>
            <person name="Billington S.J."/>
            <person name="Songer J.G."/>
            <person name="McClane B.A."/>
            <person name="Titball R.W."/>
            <person name="Rood J.I."/>
            <person name="Melville S.B."/>
            <person name="Paulsen I.T."/>
        </authorList>
    </citation>
    <scope>NUCLEOTIDE SEQUENCE [LARGE SCALE GENOMIC DNA]</scope>
    <source>
        <strain evidence="7">ATCC 13124 / DSM 756 / JCM 1290 / NCIMB 6125 / NCTC 8237 / S 107 / Type A</strain>
    </source>
</reference>
<dbReference type="GO" id="GO:0017116">
    <property type="term" value="F:single-stranded DNA helicase activity"/>
    <property type="evidence" value="ECO:0007669"/>
    <property type="project" value="TreeGrafter"/>
</dbReference>
<dbReference type="HOGENOM" id="CLU_007524_0_1_9"/>
<proteinExistence type="inferred from homology"/>
<dbReference type="HAMAP" id="MF_01488">
    <property type="entry name" value="RecD2"/>
    <property type="match status" value="1"/>
</dbReference>
<gene>
    <name evidence="3" type="primary">recD2</name>
    <name evidence="6" type="ordered locus">CPF_2433</name>
</gene>
<protein>
    <recommendedName>
        <fullName evidence="3">ATP-dependent RecD2 DNA helicase</fullName>
        <ecNumber evidence="3">5.6.2.3</ecNumber>
    </recommendedName>
    <alternativeName>
        <fullName evidence="3">DNA 5'-3' helicase subunit RecD2</fullName>
    </alternativeName>
</protein>
<keyword evidence="2 3" id="KW-0067">ATP-binding</keyword>
<dbReference type="InterPro" id="IPR029493">
    <property type="entry name" value="RecD2-like_HHH"/>
</dbReference>
<dbReference type="GO" id="GO:0005524">
    <property type="term" value="F:ATP binding"/>
    <property type="evidence" value="ECO:0007669"/>
    <property type="project" value="UniProtKB-UniRule"/>
</dbReference>
<evidence type="ECO:0000256" key="2">
    <source>
        <dbReference type="ARBA" id="ARBA00022840"/>
    </source>
</evidence>
<dbReference type="GO" id="GO:0006281">
    <property type="term" value="P:DNA repair"/>
    <property type="evidence" value="ECO:0007669"/>
    <property type="project" value="InterPro"/>
</dbReference>
<dbReference type="EMBL" id="CP000246">
    <property type="protein sequence ID" value="ABG84528.1"/>
    <property type="molecule type" value="Genomic_DNA"/>
</dbReference>
<dbReference type="InterPro" id="IPR003593">
    <property type="entry name" value="AAA+_ATPase"/>
</dbReference>
<dbReference type="CDD" id="cd18809">
    <property type="entry name" value="SF1_C_RecD"/>
    <property type="match status" value="1"/>
</dbReference>
<dbReference type="GO" id="GO:0043139">
    <property type="term" value="F:5'-3' DNA helicase activity"/>
    <property type="evidence" value="ECO:0007669"/>
    <property type="project" value="UniProtKB-UniRule"/>
</dbReference>
<dbReference type="GO" id="GO:0016887">
    <property type="term" value="F:ATP hydrolysis activity"/>
    <property type="evidence" value="ECO:0007669"/>
    <property type="project" value="RHEA"/>
</dbReference>
<dbReference type="InterPro" id="IPR027417">
    <property type="entry name" value="P-loop_NTPase"/>
</dbReference>
<dbReference type="InterPro" id="IPR050534">
    <property type="entry name" value="Coronavir_polyprotein_1ab"/>
</dbReference>
<keyword evidence="3" id="KW-0413">Isomerase</keyword>
<dbReference type="InterPro" id="IPR006345">
    <property type="entry name" value="RecD2"/>
</dbReference>
<name>A0A0H2YU05_CLOP1</name>
<keyword evidence="7" id="KW-1185">Reference proteome</keyword>
<accession>A0A0H2YU05</accession>
<dbReference type="PANTHER" id="PTHR43788">
    <property type="entry name" value="DNA2/NAM7 HELICASE FAMILY MEMBER"/>
    <property type="match status" value="1"/>
</dbReference>
<dbReference type="InterPro" id="IPR055446">
    <property type="entry name" value="RecD2_N_OB"/>
</dbReference>
<feature type="domain" description="Helix-hairpin-helix DNA-binding motif class 1" evidence="4">
    <location>
        <begin position="116"/>
        <end position="135"/>
    </location>
</feature>
<dbReference type="SMART" id="SM00278">
    <property type="entry name" value="HhH1"/>
    <property type="match status" value="3"/>
</dbReference>
<evidence type="ECO:0000259" key="4">
    <source>
        <dbReference type="SMART" id="SM00278"/>
    </source>
</evidence>
<keyword evidence="3" id="KW-0238">DNA-binding</keyword>
<comment type="function">
    <text evidence="3">DNA-dependent ATPase and ATP-dependent 5'-3' DNA helicase. Has no activity on blunt DNA or DNA with 3'-overhangs, requires at least 10 bases of 5'-ssDNA for helicase activity.</text>
</comment>
<dbReference type="EC" id="5.6.2.3" evidence="3"/>
<evidence type="ECO:0000256" key="1">
    <source>
        <dbReference type="ARBA" id="ARBA00022741"/>
    </source>
</evidence>
<feature type="domain" description="Helix-hairpin-helix DNA-binding motif class 1" evidence="4">
    <location>
        <begin position="81"/>
        <end position="102"/>
    </location>
</feature>
<dbReference type="NCBIfam" id="TIGR01448">
    <property type="entry name" value="recD_rel"/>
    <property type="match status" value="1"/>
</dbReference>
<dbReference type="AlphaFoldDB" id="A0A0H2YU05"/>
<dbReference type="SMART" id="SM00382">
    <property type="entry name" value="AAA"/>
    <property type="match status" value="1"/>
</dbReference>
<dbReference type="InterPro" id="IPR003583">
    <property type="entry name" value="Hlx-hairpin-Hlx_DNA-bd_motif"/>
</dbReference>
<evidence type="ECO:0000313" key="7">
    <source>
        <dbReference type="Proteomes" id="UP000001823"/>
    </source>
</evidence>
<dbReference type="Pfam" id="PF14490">
    <property type="entry name" value="HHH_RecD2"/>
    <property type="match status" value="1"/>
</dbReference>
<dbReference type="Pfam" id="PF23139">
    <property type="entry name" value="OB_YrrC"/>
    <property type="match status" value="1"/>
</dbReference>
<dbReference type="CDD" id="cd17933">
    <property type="entry name" value="DEXSc_RecD-like"/>
    <property type="match status" value="1"/>
</dbReference>
<dbReference type="PANTHER" id="PTHR43788:SF6">
    <property type="entry name" value="DNA HELICASE B"/>
    <property type="match status" value="1"/>
</dbReference>
<keyword evidence="3" id="KW-0378">Hydrolase</keyword>
<dbReference type="GO" id="GO:0009338">
    <property type="term" value="C:exodeoxyribonuclease V complex"/>
    <property type="evidence" value="ECO:0007669"/>
    <property type="project" value="TreeGrafter"/>
</dbReference>
<dbReference type="Pfam" id="PF14520">
    <property type="entry name" value="HHH_5"/>
    <property type="match status" value="1"/>
</dbReference>
<dbReference type="InterPro" id="IPR010994">
    <property type="entry name" value="RuvA_2-like"/>
</dbReference>
<dbReference type="KEGG" id="cpf:CPF_2433"/>
<dbReference type="Pfam" id="PF13245">
    <property type="entry name" value="AAA_19"/>
    <property type="match status" value="1"/>
</dbReference>
<dbReference type="Proteomes" id="UP000001823">
    <property type="component" value="Chromosome"/>
</dbReference>
<feature type="binding site" evidence="3">
    <location>
        <begin position="343"/>
        <end position="347"/>
    </location>
    <ligand>
        <name>ATP</name>
        <dbReference type="ChEBI" id="CHEBI:30616"/>
    </ligand>
</feature>
<keyword evidence="3 6" id="KW-0347">Helicase</keyword>